<evidence type="ECO:0000256" key="6">
    <source>
        <dbReference type="RuleBase" id="RU363053"/>
    </source>
</evidence>
<evidence type="ECO:0000256" key="4">
    <source>
        <dbReference type="ARBA" id="ARBA00022989"/>
    </source>
</evidence>
<dbReference type="AlphaFoldDB" id="A0A1R2AL35"/>
<evidence type="ECO:0000313" key="7">
    <source>
        <dbReference type="EMBL" id="OMJ65204.1"/>
    </source>
</evidence>
<evidence type="ECO:0000256" key="2">
    <source>
        <dbReference type="ARBA" id="ARBA00006824"/>
    </source>
</evidence>
<dbReference type="EMBL" id="MPUH01002345">
    <property type="protein sequence ID" value="OMJ65204.1"/>
    <property type="molecule type" value="Genomic_DNA"/>
</dbReference>
<dbReference type="InterPro" id="IPR007248">
    <property type="entry name" value="Mpv17_PMP22"/>
</dbReference>
<dbReference type="GO" id="GO:0005737">
    <property type="term" value="C:cytoplasm"/>
    <property type="evidence" value="ECO:0007669"/>
    <property type="project" value="TreeGrafter"/>
</dbReference>
<gene>
    <name evidence="7" type="ORF">SteCoe_38824</name>
</gene>
<evidence type="ECO:0000256" key="5">
    <source>
        <dbReference type="ARBA" id="ARBA00023136"/>
    </source>
</evidence>
<dbReference type="GO" id="GO:0016020">
    <property type="term" value="C:membrane"/>
    <property type="evidence" value="ECO:0007669"/>
    <property type="project" value="UniProtKB-SubCell"/>
</dbReference>
<evidence type="ECO:0000256" key="1">
    <source>
        <dbReference type="ARBA" id="ARBA00004141"/>
    </source>
</evidence>
<name>A0A1R2AL35_9CILI</name>
<keyword evidence="8" id="KW-1185">Reference proteome</keyword>
<sequence length="122" mass="14106">MDLIKKYNRLLKKRQLLTRSITAFWISLTGDFACQYLESKLDNTKFSEIFTLKRSINLAIFGFAVVTPGMHFWYQYLARTFPGTGFRAASSKFILDRVLISPPLVLGFRLTDSNEWGHMGRC</sequence>
<evidence type="ECO:0000313" key="8">
    <source>
        <dbReference type="Proteomes" id="UP000187209"/>
    </source>
</evidence>
<evidence type="ECO:0000256" key="3">
    <source>
        <dbReference type="ARBA" id="ARBA00022692"/>
    </source>
</evidence>
<protein>
    <submittedName>
        <fullName evidence="7">Uncharacterized protein</fullName>
    </submittedName>
</protein>
<comment type="caution">
    <text evidence="7">The sequence shown here is derived from an EMBL/GenBank/DDBJ whole genome shotgun (WGS) entry which is preliminary data.</text>
</comment>
<dbReference type="PANTHER" id="PTHR11266">
    <property type="entry name" value="PEROXISOMAL MEMBRANE PROTEIN 2, PXMP2 MPV17"/>
    <property type="match status" value="1"/>
</dbReference>
<feature type="transmembrane region" description="Helical" evidence="6">
    <location>
        <begin position="58"/>
        <end position="77"/>
    </location>
</feature>
<accession>A0A1R2AL35</accession>
<keyword evidence="4 6" id="KW-1133">Transmembrane helix</keyword>
<dbReference type="OrthoDB" id="310747at2759"/>
<comment type="caution">
    <text evidence="6">Lacks conserved residue(s) required for the propagation of feature annotation.</text>
</comment>
<keyword evidence="5 6" id="KW-0472">Membrane</keyword>
<comment type="subcellular location">
    <subcellularLocation>
        <location evidence="1">Membrane</location>
        <topology evidence="1">Multi-pass membrane protein</topology>
    </subcellularLocation>
</comment>
<keyword evidence="3 6" id="KW-0812">Transmembrane</keyword>
<reference evidence="7 8" key="1">
    <citation type="submission" date="2016-11" db="EMBL/GenBank/DDBJ databases">
        <title>The macronuclear genome of Stentor coeruleus: a giant cell with tiny introns.</title>
        <authorList>
            <person name="Slabodnick M."/>
            <person name="Ruby J.G."/>
            <person name="Reiff S.B."/>
            <person name="Swart E.C."/>
            <person name="Gosai S."/>
            <person name="Prabakaran S."/>
            <person name="Witkowska E."/>
            <person name="Larue G.E."/>
            <person name="Fisher S."/>
            <person name="Freeman R.M."/>
            <person name="Gunawardena J."/>
            <person name="Chu W."/>
            <person name="Stover N.A."/>
            <person name="Gregory B.D."/>
            <person name="Nowacki M."/>
            <person name="Derisi J."/>
            <person name="Roy S.W."/>
            <person name="Marshall W.F."/>
            <person name="Sood P."/>
        </authorList>
    </citation>
    <scope>NUCLEOTIDE SEQUENCE [LARGE SCALE GENOMIC DNA]</scope>
    <source>
        <strain evidence="7">WM001</strain>
    </source>
</reference>
<comment type="similarity">
    <text evidence="2 6">Belongs to the peroxisomal membrane protein PXMP2/4 family.</text>
</comment>
<dbReference type="Proteomes" id="UP000187209">
    <property type="component" value="Unassembled WGS sequence"/>
</dbReference>
<proteinExistence type="inferred from homology"/>
<organism evidence="7 8">
    <name type="scientific">Stentor coeruleus</name>
    <dbReference type="NCBI Taxonomy" id="5963"/>
    <lineage>
        <taxon>Eukaryota</taxon>
        <taxon>Sar</taxon>
        <taxon>Alveolata</taxon>
        <taxon>Ciliophora</taxon>
        <taxon>Postciliodesmatophora</taxon>
        <taxon>Heterotrichea</taxon>
        <taxon>Heterotrichida</taxon>
        <taxon>Stentoridae</taxon>
        <taxon>Stentor</taxon>
    </lineage>
</organism>